<dbReference type="AlphaFoldDB" id="A0A3B1CF38"/>
<dbReference type="PROSITE" id="PS51257">
    <property type="entry name" value="PROKAR_LIPOPROTEIN"/>
    <property type="match status" value="1"/>
</dbReference>
<proteinExistence type="predicted"/>
<gene>
    <name evidence="1" type="ORF">MNBD_IGNAVI01-1869</name>
</gene>
<name>A0A3B1CF38_9ZZZZ</name>
<protein>
    <submittedName>
        <fullName evidence="1">Uncharacterized protein</fullName>
    </submittedName>
</protein>
<dbReference type="EMBL" id="UOGD01000193">
    <property type="protein sequence ID" value="VAX21280.1"/>
    <property type="molecule type" value="Genomic_DNA"/>
</dbReference>
<evidence type="ECO:0000313" key="1">
    <source>
        <dbReference type="EMBL" id="VAX21280.1"/>
    </source>
</evidence>
<organism evidence="1">
    <name type="scientific">hydrothermal vent metagenome</name>
    <dbReference type="NCBI Taxonomy" id="652676"/>
    <lineage>
        <taxon>unclassified sequences</taxon>
        <taxon>metagenomes</taxon>
        <taxon>ecological metagenomes</taxon>
    </lineage>
</organism>
<sequence length="259" mass="29495">MKETLISVFLFFILIGCDEIGEGVVDPSDVDFVVKDVTAPTEVKYSDEDTQVFTTITFSNTESIKRVWINISSQDGVIEIVRNTEMISPYKNDDKTFAVAVKMRVDDPSIMYTIEYYISTGMQEEKKVASHDFEYNNMQENIAPVISNPLFYYENESPTLRDTLVNNKPFIFSIEVYDENGLNDIDSVYTDFYSPGFSPARVLMFDDGDEAHGDLVAGDGIYSFKNLFQNAQGERKFEFRARDREGALSNMITHIVVVK</sequence>
<reference evidence="1" key="1">
    <citation type="submission" date="2018-06" db="EMBL/GenBank/DDBJ databases">
        <authorList>
            <person name="Zhirakovskaya E."/>
        </authorList>
    </citation>
    <scope>NUCLEOTIDE SEQUENCE</scope>
</reference>
<accession>A0A3B1CF38</accession>